<protein>
    <recommendedName>
        <fullName evidence="1">2EXR domain-containing protein</fullName>
    </recommendedName>
</protein>
<comment type="caution">
    <text evidence="2">The sequence shown here is derived from an EMBL/GenBank/DDBJ whole genome shotgun (WGS) entry which is preliminary data.</text>
</comment>
<dbReference type="PANTHER" id="PTHR35910:SF1">
    <property type="entry name" value="2EXR DOMAIN-CONTAINING PROTEIN"/>
    <property type="match status" value="1"/>
</dbReference>
<evidence type="ECO:0000313" key="2">
    <source>
        <dbReference type="EMBL" id="KAK4247526.1"/>
    </source>
</evidence>
<dbReference type="InterPro" id="IPR045518">
    <property type="entry name" value="2EXR"/>
</dbReference>
<dbReference type="Pfam" id="PF20150">
    <property type="entry name" value="2EXR"/>
    <property type="match status" value="1"/>
</dbReference>
<keyword evidence="3" id="KW-1185">Reference proteome</keyword>
<dbReference type="AlphaFoldDB" id="A0AAN7CTF2"/>
<sequence>MSAKGFPKFQDLPVELRLMIWSFCIPRCRVYEMDLARTDEHLTFPAGAERPRELWASPSGRIPIISRVCREAREVVQKSHFYLTGEEAQTDEDGVPYPPWDAWNTNKPVRLRKGFDVVHLHWHRGYDRHVYLPGAPNPWPSFQWLAKRAAAASLSAESLHPFNYDGNNKAFSPSTTIGYEEVEYFSPQVLYYVVLAIVELHMSDSEAAEAQVFGALGEEPIQLVDPRDTASVRRFRDVWRCRQSRPPSEEPDLAEFFSRATDSAGAFCERVEQWRQELEKVWMWHKCLQLSVPGDVLAEIWAEPAGPAGAPIFGFPTVPSRPIHWTRRELNRQHPWVQTQLGLMPRFEPVLMFRHCNNMCGIAGAGP</sequence>
<name>A0AAN7CTF2_9PEZI</name>
<organism evidence="2 3">
    <name type="scientific">Corynascus novoguineensis</name>
    <dbReference type="NCBI Taxonomy" id="1126955"/>
    <lineage>
        <taxon>Eukaryota</taxon>
        <taxon>Fungi</taxon>
        <taxon>Dikarya</taxon>
        <taxon>Ascomycota</taxon>
        <taxon>Pezizomycotina</taxon>
        <taxon>Sordariomycetes</taxon>
        <taxon>Sordariomycetidae</taxon>
        <taxon>Sordariales</taxon>
        <taxon>Chaetomiaceae</taxon>
        <taxon>Corynascus</taxon>
    </lineage>
</organism>
<dbReference type="PANTHER" id="PTHR35910">
    <property type="entry name" value="2EXR DOMAIN-CONTAINING PROTEIN"/>
    <property type="match status" value="1"/>
</dbReference>
<proteinExistence type="predicted"/>
<gene>
    <name evidence="2" type="ORF">C7999DRAFT_14464</name>
</gene>
<evidence type="ECO:0000259" key="1">
    <source>
        <dbReference type="Pfam" id="PF20150"/>
    </source>
</evidence>
<accession>A0AAN7CTF2</accession>
<feature type="domain" description="2EXR" evidence="1">
    <location>
        <begin position="6"/>
        <end position="81"/>
    </location>
</feature>
<reference evidence="2" key="2">
    <citation type="submission" date="2023-05" db="EMBL/GenBank/DDBJ databases">
        <authorList>
            <consortium name="Lawrence Berkeley National Laboratory"/>
            <person name="Steindorff A."/>
            <person name="Hensen N."/>
            <person name="Bonometti L."/>
            <person name="Westerberg I."/>
            <person name="Brannstrom I.O."/>
            <person name="Guillou S."/>
            <person name="Cros-Aarteil S."/>
            <person name="Calhoun S."/>
            <person name="Haridas S."/>
            <person name="Kuo A."/>
            <person name="Mondo S."/>
            <person name="Pangilinan J."/>
            <person name="Riley R."/>
            <person name="Labutti K."/>
            <person name="Andreopoulos B."/>
            <person name="Lipzen A."/>
            <person name="Chen C."/>
            <person name="Yanf M."/>
            <person name="Daum C."/>
            <person name="Ng V."/>
            <person name="Clum A."/>
            <person name="Ohm R."/>
            <person name="Martin F."/>
            <person name="Silar P."/>
            <person name="Natvig D."/>
            <person name="Lalanne C."/>
            <person name="Gautier V."/>
            <person name="Ament-Velasquez S.L."/>
            <person name="Kruys A."/>
            <person name="Hutchinson M.I."/>
            <person name="Powell A.J."/>
            <person name="Barry K."/>
            <person name="Miller A.N."/>
            <person name="Grigoriev I.V."/>
            <person name="Debuchy R."/>
            <person name="Gladieux P."/>
            <person name="Thoren M.H."/>
            <person name="Johannesson H."/>
        </authorList>
    </citation>
    <scope>NUCLEOTIDE SEQUENCE</scope>
    <source>
        <strain evidence="2">CBS 359.72</strain>
    </source>
</reference>
<dbReference type="Proteomes" id="UP001303647">
    <property type="component" value="Unassembled WGS sequence"/>
</dbReference>
<dbReference type="EMBL" id="MU857652">
    <property type="protein sequence ID" value="KAK4247526.1"/>
    <property type="molecule type" value="Genomic_DNA"/>
</dbReference>
<reference evidence="2" key="1">
    <citation type="journal article" date="2023" name="Mol. Phylogenet. Evol.">
        <title>Genome-scale phylogeny and comparative genomics of the fungal order Sordariales.</title>
        <authorList>
            <person name="Hensen N."/>
            <person name="Bonometti L."/>
            <person name="Westerberg I."/>
            <person name="Brannstrom I.O."/>
            <person name="Guillou S."/>
            <person name="Cros-Aarteil S."/>
            <person name="Calhoun S."/>
            <person name="Haridas S."/>
            <person name="Kuo A."/>
            <person name="Mondo S."/>
            <person name="Pangilinan J."/>
            <person name="Riley R."/>
            <person name="LaButti K."/>
            <person name="Andreopoulos B."/>
            <person name="Lipzen A."/>
            <person name="Chen C."/>
            <person name="Yan M."/>
            <person name="Daum C."/>
            <person name="Ng V."/>
            <person name="Clum A."/>
            <person name="Steindorff A."/>
            <person name="Ohm R.A."/>
            <person name="Martin F."/>
            <person name="Silar P."/>
            <person name="Natvig D.O."/>
            <person name="Lalanne C."/>
            <person name="Gautier V."/>
            <person name="Ament-Velasquez S.L."/>
            <person name="Kruys A."/>
            <person name="Hutchinson M.I."/>
            <person name="Powell A.J."/>
            <person name="Barry K."/>
            <person name="Miller A.N."/>
            <person name="Grigoriev I.V."/>
            <person name="Debuchy R."/>
            <person name="Gladieux P."/>
            <person name="Hiltunen Thoren M."/>
            <person name="Johannesson H."/>
        </authorList>
    </citation>
    <scope>NUCLEOTIDE SEQUENCE</scope>
    <source>
        <strain evidence="2">CBS 359.72</strain>
    </source>
</reference>
<evidence type="ECO:0000313" key="3">
    <source>
        <dbReference type="Proteomes" id="UP001303647"/>
    </source>
</evidence>